<gene>
    <name evidence="3" type="ORF">PCA10_05230</name>
</gene>
<dbReference type="OrthoDB" id="7340239at2"/>
<dbReference type="AlphaFoldDB" id="S6AF25"/>
<evidence type="ECO:0000259" key="2">
    <source>
        <dbReference type="Pfam" id="PF07007"/>
    </source>
</evidence>
<dbReference type="HOGENOM" id="CLU_128596_8_2_6"/>
<accession>S6AF25</accession>
<evidence type="ECO:0000313" key="3">
    <source>
        <dbReference type="EMBL" id="BAN46255.1"/>
    </source>
</evidence>
<sequence length="132" mass="14437">MQTIKPFLLATALCSLSLGANAADEAYSATYGSCMDASQGVTAKMLDCIAAETKLQDARLNREYQAAMQAQKAWQPQLRAVQRHWIKYRDADCAFVGSLTGGSIDSLNRASCYLEKTAQRADELARLGPQDR</sequence>
<dbReference type="KEGG" id="pre:PCA10_05230"/>
<dbReference type="Gene3D" id="1.20.1270.180">
    <property type="match status" value="1"/>
</dbReference>
<feature type="signal peptide" evidence="1">
    <location>
        <begin position="1"/>
        <end position="22"/>
    </location>
</feature>
<dbReference type="Proteomes" id="UP000015503">
    <property type="component" value="Chromosome"/>
</dbReference>
<dbReference type="PANTHER" id="PTHR39176">
    <property type="entry name" value="PERIPLASMIC PROTEIN-RELATED"/>
    <property type="match status" value="1"/>
</dbReference>
<evidence type="ECO:0000313" key="4">
    <source>
        <dbReference type="Proteomes" id="UP000015503"/>
    </source>
</evidence>
<proteinExistence type="predicted"/>
<reference evidence="3 4" key="1">
    <citation type="journal article" date="2013" name="Genome Announc.">
        <title>Complete Genome Sequence of the Carbazole Degrader Pseudomonas resinovorans Strain CA10 (NBRC 106553).</title>
        <authorList>
            <person name="Shintani M."/>
            <person name="Hosoyama A."/>
            <person name="Ohji S."/>
            <person name="Tsuchikane K."/>
            <person name="Takarada H."/>
            <person name="Yamazoe A."/>
            <person name="Fujita N."/>
            <person name="Nojiri H."/>
        </authorList>
    </citation>
    <scope>NUCLEOTIDE SEQUENCE [LARGE SCALE GENOMIC DNA]</scope>
    <source>
        <strain evidence="3 4">NBRC 106553</strain>
    </source>
</reference>
<dbReference type="STRING" id="1245471.PCA10_05230"/>
<name>S6AF25_METRE</name>
<organism evidence="3 4">
    <name type="scientific">Metapseudomonas resinovorans NBRC 106553</name>
    <dbReference type="NCBI Taxonomy" id="1245471"/>
    <lineage>
        <taxon>Bacteria</taxon>
        <taxon>Pseudomonadati</taxon>
        <taxon>Pseudomonadota</taxon>
        <taxon>Gammaproteobacteria</taxon>
        <taxon>Pseudomonadales</taxon>
        <taxon>Pseudomonadaceae</taxon>
        <taxon>Metapseudomonas</taxon>
    </lineage>
</organism>
<dbReference type="RefSeq" id="WP_016490465.1">
    <property type="nucleotide sequence ID" value="NC_021499.1"/>
</dbReference>
<dbReference type="PATRIC" id="fig|1245471.3.peg.528"/>
<feature type="domain" description="Lysozyme inhibitor LprI-like N-terminal" evidence="2">
    <location>
        <begin position="34"/>
        <end position="124"/>
    </location>
</feature>
<evidence type="ECO:0000256" key="1">
    <source>
        <dbReference type="SAM" id="SignalP"/>
    </source>
</evidence>
<keyword evidence="4" id="KW-1185">Reference proteome</keyword>
<dbReference type="Pfam" id="PF07007">
    <property type="entry name" value="LprI"/>
    <property type="match status" value="1"/>
</dbReference>
<dbReference type="InterPro" id="IPR009739">
    <property type="entry name" value="LprI-like_N"/>
</dbReference>
<keyword evidence="1" id="KW-0732">Signal</keyword>
<dbReference type="EMBL" id="AP013068">
    <property type="protein sequence ID" value="BAN46255.1"/>
    <property type="molecule type" value="Genomic_DNA"/>
</dbReference>
<dbReference type="PANTHER" id="PTHR39176:SF1">
    <property type="entry name" value="PERIPLASMIC PROTEIN"/>
    <property type="match status" value="1"/>
</dbReference>
<dbReference type="eggNOG" id="COG3755">
    <property type="taxonomic scope" value="Bacteria"/>
</dbReference>
<feature type="chain" id="PRO_5004545534" description="Lysozyme inhibitor LprI-like N-terminal domain-containing protein" evidence="1">
    <location>
        <begin position="23"/>
        <end position="132"/>
    </location>
</feature>
<protein>
    <recommendedName>
        <fullName evidence="2">Lysozyme inhibitor LprI-like N-terminal domain-containing protein</fullName>
    </recommendedName>
</protein>